<dbReference type="EMBL" id="JAIBOA010000004">
    <property type="protein sequence ID" value="MBW8482222.1"/>
    <property type="molecule type" value="Genomic_DNA"/>
</dbReference>
<sequence length="299" mass="33209">MIVLDGDKATENKKVPWHHVALKDGYAPFDWVSWTTDLDGYRGRIRAAYDPNPPGTLGFGYEETAAAFLQRRPDVRKVYRAIRIRSQSKNLANELAEGAPVGIEPEGGWSGLFSDLTSVLDRMAAYQRLEAWPQDVPIFAANPYAHALPIQHVSGDNYATQYISTAIRSARARICSLTSYASGTKRIRRAYEWSPIIEIDLARLGDDCRIVDLSTEQRRRLAGFFPTDGRSHTVGSLAESDGEVLLTGRVPGTAVTGYANAVAVVTMEKDDLYQDARKHDSVVTWSKNDKWRHLAALLG</sequence>
<gene>
    <name evidence="1" type="ORF">K1Y72_07575</name>
</gene>
<dbReference type="RefSeq" id="WP_220164635.1">
    <property type="nucleotide sequence ID" value="NZ_JAIBOA010000004.1"/>
</dbReference>
<name>A0ABS7FPB2_9ACTN</name>
<evidence type="ECO:0000313" key="1">
    <source>
        <dbReference type="EMBL" id="MBW8482222.1"/>
    </source>
</evidence>
<proteinExistence type="predicted"/>
<protein>
    <submittedName>
        <fullName evidence="1">Uncharacterized protein</fullName>
    </submittedName>
</protein>
<evidence type="ECO:0000313" key="2">
    <source>
        <dbReference type="Proteomes" id="UP000774570"/>
    </source>
</evidence>
<keyword evidence="2" id="KW-1185">Reference proteome</keyword>
<dbReference type="Proteomes" id="UP000774570">
    <property type="component" value="Unassembled WGS sequence"/>
</dbReference>
<reference evidence="1 2" key="1">
    <citation type="submission" date="2021-07" db="EMBL/GenBank/DDBJ databases">
        <title>Actinomadura sp. PM05-2 isolated from lichen.</title>
        <authorList>
            <person name="Somphong A."/>
            <person name="Phongsopitanun W."/>
            <person name="Tanasupawat S."/>
            <person name="Peongsungnone V."/>
        </authorList>
    </citation>
    <scope>NUCLEOTIDE SEQUENCE [LARGE SCALE GENOMIC DNA]</scope>
    <source>
        <strain evidence="1 2">PM05-2</strain>
    </source>
</reference>
<comment type="caution">
    <text evidence="1">The sequence shown here is derived from an EMBL/GenBank/DDBJ whole genome shotgun (WGS) entry which is preliminary data.</text>
</comment>
<accession>A0ABS7FPB2</accession>
<organism evidence="1 2">
    <name type="scientific">Actinomadura parmotrematis</name>
    <dbReference type="NCBI Taxonomy" id="2864039"/>
    <lineage>
        <taxon>Bacteria</taxon>
        <taxon>Bacillati</taxon>
        <taxon>Actinomycetota</taxon>
        <taxon>Actinomycetes</taxon>
        <taxon>Streptosporangiales</taxon>
        <taxon>Thermomonosporaceae</taxon>
        <taxon>Actinomadura</taxon>
    </lineage>
</organism>